<accession>A0A4S4NBU8</accession>
<dbReference type="NCBIfam" id="NF005679">
    <property type="entry name" value="PRK07475.1"/>
    <property type="match status" value="1"/>
</dbReference>
<dbReference type="InterPro" id="IPR015942">
    <property type="entry name" value="Asp/Glu/hydantoin_racemase"/>
</dbReference>
<dbReference type="OrthoDB" id="5465390at2"/>
<dbReference type="Pfam" id="PF01177">
    <property type="entry name" value="Asp_Glu_race"/>
    <property type="match status" value="1"/>
</dbReference>
<dbReference type="RefSeq" id="WP_136462480.1">
    <property type="nucleotide sequence ID" value="NZ_SRKY01000002.1"/>
</dbReference>
<gene>
    <name evidence="1" type="ORF">E4Z66_08030</name>
</gene>
<evidence type="ECO:0000313" key="2">
    <source>
        <dbReference type="Proteomes" id="UP000306602"/>
    </source>
</evidence>
<organism evidence="1 2">
    <name type="scientific">Aliishimia ponticola</name>
    <dbReference type="NCBI Taxonomy" id="2499833"/>
    <lineage>
        <taxon>Bacteria</taxon>
        <taxon>Pseudomonadati</taxon>
        <taxon>Pseudomonadota</taxon>
        <taxon>Alphaproteobacteria</taxon>
        <taxon>Rhodobacterales</taxon>
        <taxon>Paracoccaceae</taxon>
        <taxon>Aliishimia</taxon>
    </lineage>
</organism>
<sequence>MKNARLGILMLDTRFPRILGDVGNPASFDFPVRYHVVPGATPEAIVLSDPRPWTEAFIAAGRALVDQGCTGLATTCGFLTLARDEVQAACGVPVASSALEEVPRIAAVLPPGQVPGIITISQASLSPAHLAAARVAAGTPVIGVDRGSFARSILSDAETLDVPAARREMIEAARQLCADHPEVGAIVLECTNMPPHADAVADATGRPVHSILTYLNRFHAELT</sequence>
<evidence type="ECO:0000313" key="1">
    <source>
        <dbReference type="EMBL" id="THH36882.1"/>
    </source>
</evidence>
<reference evidence="1 2" key="1">
    <citation type="submission" date="2019-04" db="EMBL/GenBank/DDBJ databases">
        <title>Shimia ponticola sp. nov., isolated from seawater.</title>
        <authorList>
            <person name="Kim Y.-O."/>
            <person name="Yoon J.-H."/>
        </authorList>
    </citation>
    <scope>NUCLEOTIDE SEQUENCE [LARGE SCALE GENOMIC DNA]</scope>
    <source>
        <strain evidence="1 2">MYP11</strain>
    </source>
</reference>
<dbReference type="AlphaFoldDB" id="A0A4S4NBU8"/>
<protein>
    <submittedName>
        <fullName evidence="1">Aspartate/glutamate racemase family protein</fullName>
    </submittedName>
</protein>
<dbReference type="EMBL" id="SRKY01000002">
    <property type="protein sequence ID" value="THH36882.1"/>
    <property type="molecule type" value="Genomic_DNA"/>
</dbReference>
<keyword evidence="2" id="KW-1185">Reference proteome</keyword>
<dbReference type="InterPro" id="IPR001920">
    <property type="entry name" value="Asp/Glu_race"/>
</dbReference>
<dbReference type="Gene3D" id="3.40.50.1860">
    <property type="match status" value="1"/>
</dbReference>
<comment type="caution">
    <text evidence="1">The sequence shown here is derived from an EMBL/GenBank/DDBJ whole genome shotgun (WGS) entry which is preliminary data.</text>
</comment>
<name>A0A4S4NBU8_9RHOB</name>
<proteinExistence type="predicted"/>
<dbReference type="Proteomes" id="UP000306602">
    <property type="component" value="Unassembled WGS sequence"/>
</dbReference>
<dbReference type="GO" id="GO:0047661">
    <property type="term" value="F:amino-acid racemase activity"/>
    <property type="evidence" value="ECO:0007669"/>
    <property type="project" value="InterPro"/>
</dbReference>